<feature type="transmembrane region" description="Helical" evidence="1">
    <location>
        <begin position="65"/>
        <end position="84"/>
    </location>
</feature>
<accession>A0A3L6E7Q1</accession>
<dbReference type="EMBL" id="NCVQ01000007">
    <property type="protein sequence ID" value="PWZ16965.1"/>
    <property type="molecule type" value="Genomic_DNA"/>
</dbReference>
<dbReference type="EMBL" id="NCVQ01000007">
    <property type="protein sequence ID" value="PWZ16964.1"/>
    <property type="molecule type" value="Genomic_DNA"/>
</dbReference>
<dbReference type="Proteomes" id="UP000251960">
    <property type="component" value="Chromosome 6"/>
</dbReference>
<dbReference type="EMBL" id="NCVQ01000007">
    <property type="protein sequence ID" value="PWZ16961.1"/>
    <property type="molecule type" value="Genomic_DNA"/>
</dbReference>
<accession>A0A3L6EAL7</accession>
<keyword evidence="1" id="KW-0472">Membrane</keyword>
<reference evidence="2 3" key="1">
    <citation type="journal article" date="2018" name="Nat. Genet.">
        <title>Extensive intraspecific gene order and gene structural variations between Mo17 and other maize genomes.</title>
        <authorList>
            <person name="Sun S."/>
            <person name="Zhou Y."/>
            <person name="Chen J."/>
            <person name="Shi J."/>
            <person name="Zhao H."/>
            <person name="Zhao H."/>
            <person name="Song W."/>
            <person name="Zhang M."/>
            <person name="Cui Y."/>
            <person name="Dong X."/>
            <person name="Liu H."/>
            <person name="Ma X."/>
            <person name="Jiao Y."/>
            <person name="Wang B."/>
            <person name="Wei X."/>
            <person name="Stein J.C."/>
            <person name="Glaubitz J.C."/>
            <person name="Lu F."/>
            <person name="Yu G."/>
            <person name="Liang C."/>
            <person name="Fengler K."/>
            <person name="Li B."/>
            <person name="Rafalski A."/>
            <person name="Schnable P.S."/>
            <person name="Ware D.H."/>
            <person name="Buckler E.S."/>
            <person name="Lai J."/>
        </authorList>
    </citation>
    <scope>NUCLEOTIDE SEQUENCE [LARGE SCALE GENOMIC DNA]</scope>
    <source>
        <strain evidence="3">cv. Missouri 17</strain>
        <tissue evidence="2">Seedling</tissue>
    </source>
</reference>
<evidence type="ECO:0000313" key="3">
    <source>
        <dbReference type="Proteomes" id="UP000251960"/>
    </source>
</evidence>
<organism evidence="2">
    <name type="scientific">Zea mays</name>
    <name type="common">Maize</name>
    <dbReference type="NCBI Taxonomy" id="4577"/>
    <lineage>
        <taxon>Eukaryota</taxon>
        <taxon>Viridiplantae</taxon>
        <taxon>Streptophyta</taxon>
        <taxon>Embryophyta</taxon>
        <taxon>Tracheophyta</taxon>
        <taxon>Spermatophyta</taxon>
        <taxon>Magnoliopsida</taxon>
        <taxon>Liliopsida</taxon>
        <taxon>Poales</taxon>
        <taxon>Poaceae</taxon>
        <taxon>PACMAD clade</taxon>
        <taxon>Panicoideae</taxon>
        <taxon>Andropogonodae</taxon>
        <taxon>Andropogoneae</taxon>
        <taxon>Tripsacinae</taxon>
        <taxon>Zea</taxon>
    </lineage>
</organism>
<dbReference type="EMBL" id="NCVQ01000007">
    <property type="protein sequence ID" value="PWZ16960.1"/>
    <property type="molecule type" value="Genomic_DNA"/>
</dbReference>
<evidence type="ECO:0000313" key="2">
    <source>
        <dbReference type="EMBL" id="PWZ16965.1"/>
    </source>
</evidence>
<keyword evidence="1" id="KW-1133">Transmembrane helix</keyword>
<proteinExistence type="predicted"/>
<comment type="caution">
    <text evidence="2">The sequence shown here is derived from an EMBL/GenBank/DDBJ whole genome shotgun (WGS) entry which is preliminary data.</text>
</comment>
<dbReference type="EMBL" id="NCVQ01000007">
    <property type="protein sequence ID" value="PWZ16963.1"/>
    <property type="molecule type" value="Genomic_DNA"/>
</dbReference>
<protein>
    <submittedName>
        <fullName evidence="2">Uncharacterized protein</fullName>
    </submittedName>
</protein>
<accession>A0A3L6E8G5</accession>
<sequence>MRSMPQGTEQAKKDGPAACADEDAHLLTLVKPDEHGDEHRMELAKTVAKLAEDGKLKKKAVKEGAPFLLVFALTLITGGLNYFVTGLDLLLMQANYLCF</sequence>
<name>A0A3L6EAL7_MAIZE</name>
<evidence type="ECO:0000256" key="1">
    <source>
        <dbReference type="SAM" id="Phobius"/>
    </source>
</evidence>
<keyword evidence="1" id="KW-0812">Transmembrane</keyword>
<gene>
    <name evidence="2" type="ORF">Zm00014a_012591</name>
</gene>
<dbReference type="AlphaFoldDB" id="A0A3L6EAL7"/>
<dbReference type="EMBL" id="NCVQ01000007">
    <property type="protein sequence ID" value="PWZ16962.1"/>
    <property type="molecule type" value="Genomic_DNA"/>
</dbReference>